<dbReference type="Pfam" id="PF04203">
    <property type="entry name" value="Sortase"/>
    <property type="match status" value="1"/>
</dbReference>
<keyword evidence="4" id="KW-1185">Reference proteome</keyword>
<organism evidence="3 4">
    <name type="scientific">Rothia santali</name>
    <dbReference type="NCBI Taxonomy" id="2949643"/>
    <lineage>
        <taxon>Bacteria</taxon>
        <taxon>Bacillati</taxon>
        <taxon>Actinomycetota</taxon>
        <taxon>Actinomycetes</taxon>
        <taxon>Micrococcales</taxon>
        <taxon>Micrococcaceae</taxon>
        <taxon>Rothia</taxon>
    </lineage>
</organism>
<keyword evidence="2" id="KW-0472">Membrane</keyword>
<protein>
    <submittedName>
        <fullName evidence="3">Class F sortase</fullName>
    </submittedName>
</protein>
<accession>A0A9X2KGT6</accession>
<dbReference type="Gene3D" id="2.40.260.10">
    <property type="entry name" value="Sortase"/>
    <property type="match status" value="1"/>
</dbReference>
<evidence type="ECO:0000313" key="3">
    <source>
        <dbReference type="EMBL" id="MCP3425182.1"/>
    </source>
</evidence>
<dbReference type="AlphaFoldDB" id="A0A9X2KGT6"/>
<sequence>MPEPRHRGTHRVRTRVIALPLLAAGIVSAWWIGTPAPDEQASSAHVQVASDGTKQAPAPERTYRASTCDLAPQRGATPAPLSWEIPAIGQRAGFQPSGKNGASIELPDAPAGTIYADDAPLGAEHGAVLQAGHVDYAPGVLSEAGGELSPWGYLHQIPECSHVYQADEAGTVHEYVVTDVYTVAQDDLPAQDELFRLDGDPALYMITCSGPSVEDAGGAFAFNYSHNLIVKAVPAQTA</sequence>
<keyword evidence="1" id="KW-0378">Hydrolase</keyword>
<proteinExistence type="predicted"/>
<dbReference type="EMBL" id="JANAFB010000006">
    <property type="protein sequence ID" value="MCP3425182.1"/>
    <property type="molecule type" value="Genomic_DNA"/>
</dbReference>
<dbReference type="CDD" id="cd05829">
    <property type="entry name" value="Sortase_F"/>
    <property type="match status" value="1"/>
</dbReference>
<dbReference type="InterPro" id="IPR023365">
    <property type="entry name" value="Sortase_dom-sf"/>
</dbReference>
<keyword evidence="2" id="KW-0812">Transmembrane</keyword>
<evidence type="ECO:0000256" key="2">
    <source>
        <dbReference type="SAM" id="Phobius"/>
    </source>
</evidence>
<keyword evidence="2" id="KW-1133">Transmembrane helix</keyword>
<gene>
    <name evidence="3" type="ORF">NBM05_03855</name>
</gene>
<reference evidence="3" key="1">
    <citation type="submission" date="2022-06" db="EMBL/GenBank/DDBJ databases">
        <title>Rothia sp. isolated from sandalwood seedling.</title>
        <authorList>
            <person name="Tuikhar N."/>
            <person name="Kirdat K."/>
            <person name="Thorat V."/>
            <person name="Swetha P."/>
            <person name="Padma S."/>
            <person name="Sundararaj R."/>
            <person name="Yadav A."/>
        </authorList>
    </citation>
    <scope>NUCLEOTIDE SEQUENCE</scope>
    <source>
        <strain evidence="3">AR01</strain>
    </source>
</reference>
<dbReference type="Proteomes" id="UP001139502">
    <property type="component" value="Unassembled WGS sequence"/>
</dbReference>
<evidence type="ECO:0000313" key="4">
    <source>
        <dbReference type="Proteomes" id="UP001139502"/>
    </source>
</evidence>
<dbReference type="InterPro" id="IPR005754">
    <property type="entry name" value="Sortase"/>
</dbReference>
<name>A0A9X2KGT6_9MICC</name>
<dbReference type="GO" id="GO:0016787">
    <property type="term" value="F:hydrolase activity"/>
    <property type="evidence" value="ECO:0007669"/>
    <property type="project" value="UniProtKB-KW"/>
</dbReference>
<dbReference type="InterPro" id="IPR042001">
    <property type="entry name" value="Sortase_F"/>
</dbReference>
<evidence type="ECO:0000256" key="1">
    <source>
        <dbReference type="ARBA" id="ARBA00022801"/>
    </source>
</evidence>
<feature type="transmembrane region" description="Helical" evidence="2">
    <location>
        <begin position="12"/>
        <end position="33"/>
    </location>
</feature>
<comment type="caution">
    <text evidence="3">The sequence shown here is derived from an EMBL/GenBank/DDBJ whole genome shotgun (WGS) entry which is preliminary data.</text>
</comment>